<accession>A0A518C068</accession>
<dbReference type="SMART" id="SM00942">
    <property type="entry name" value="PriCT_1"/>
    <property type="match status" value="1"/>
</dbReference>
<dbReference type="EMBL" id="CP036280">
    <property type="protein sequence ID" value="QDU72615.1"/>
    <property type="molecule type" value="Genomic_DNA"/>
</dbReference>
<feature type="domain" description="Primase C-terminal 1" evidence="2">
    <location>
        <begin position="196"/>
        <end position="261"/>
    </location>
</feature>
<keyword evidence="1" id="KW-0378">Hydrolase</keyword>
<dbReference type="OrthoDB" id="279540at2"/>
<dbReference type="InterPro" id="IPR014820">
    <property type="entry name" value="PriCT_1"/>
</dbReference>
<dbReference type="InterPro" id="IPR051620">
    <property type="entry name" value="ORF904-like_C"/>
</dbReference>
<dbReference type="SUPFAM" id="SSF56747">
    <property type="entry name" value="Prim-pol domain"/>
    <property type="match status" value="1"/>
</dbReference>
<evidence type="ECO:0000259" key="3">
    <source>
        <dbReference type="SMART" id="SM00943"/>
    </source>
</evidence>
<dbReference type="SMART" id="SM00943">
    <property type="entry name" value="Prim-Pol"/>
    <property type="match status" value="1"/>
</dbReference>
<dbReference type="Pfam" id="PF09250">
    <property type="entry name" value="Prim-Pol"/>
    <property type="match status" value="1"/>
</dbReference>
<dbReference type="Pfam" id="PF13148">
    <property type="entry name" value="DUF3987"/>
    <property type="match status" value="1"/>
</dbReference>
<dbReference type="InterPro" id="IPR015330">
    <property type="entry name" value="DNA_primase/pol_bifunc_N"/>
</dbReference>
<protein>
    <recommendedName>
        <fullName evidence="6">DNA primase/polymerase bifunctional N-terminal domain-containing protein</fullName>
    </recommendedName>
</protein>
<evidence type="ECO:0000313" key="5">
    <source>
        <dbReference type="Proteomes" id="UP000320386"/>
    </source>
</evidence>
<name>A0A518C068_9BACT</name>
<dbReference type="Pfam" id="PF08708">
    <property type="entry name" value="PriCT_1"/>
    <property type="match status" value="1"/>
</dbReference>
<dbReference type="RefSeq" id="WP_145446785.1">
    <property type="nucleotide sequence ID" value="NZ_CP036280.1"/>
</dbReference>
<evidence type="ECO:0000259" key="2">
    <source>
        <dbReference type="SMART" id="SM00942"/>
    </source>
</evidence>
<feature type="domain" description="DNA primase/polymerase bifunctional N-terminal" evidence="3">
    <location>
        <begin position="12"/>
        <end position="175"/>
    </location>
</feature>
<reference evidence="4 5" key="1">
    <citation type="submission" date="2019-02" db="EMBL/GenBank/DDBJ databases">
        <title>Deep-cultivation of Planctomycetes and their phenomic and genomic characterization uncovers novel biology.</title>
        <authorList>
            <person name="Wiegand S."/>
            <person name="Jogler M."/>
            <person name="Boedeker C."/>
            <person name="Pinto D."/>
            <person name="Vollmers J."/>
            <person name="Rivas-Marin E."/>
            <person name="Kohn T."/>
            <person name="Peeters S.H."/>
            <person name="Heuer A."/>
            <person name="Rast P."/>
            <person name="Oberbeckmann S."/>
            <person name="Bunk B."/>
            <person name="Jeske O."/>
            <person name="Meyerdierks A."/>
            <person name="Storesund J.E."/>
            <person name="Kallscheuer N."/>
            <person name="Luecker S."/>
            <person name="Lage O.M."/>
            <person name="Pohl T."/>
            <person name="Merkel B.J."/>
            <person name="Hornburger P."/>
            <person name="Mueller R.-W."/>
            <person name="Bruemmer F."/>
            <person name="Labrenz M."/>
            <person name="Spormann A.M."/>
            <person name="Op den Camp H."/>
            <person name="Overmann J."/>
            <person name="Amann R."/>
            <person name="Jetten M.S.M."/>
            <person name="Mascher T."/>
            <person name="Medema M.H."/>
            <person name="Devos D.P."/>
            <person name="Kaster A.-K."/>
            <person name="Ovreas L."/>
            <person name="Rohde M."/>
            <person name="Galperin M.Y."/>
            <person name="Jogler C."/>
        </authorList>
    </citation>
    <scope>NUCLEOTIDE SEQUENCE [LARGE SCALE GENOMIC DNA]</scope>
    <source>
        <strain evidence="4 5">Pan265</strain>
    </source>
</reference>
<dbReference type="GO" id="GO:0016787">
    <property type="term" value="F:hydrolase activity"/>
    <property type="evidence" value="ECO:0007669"/>
    <property type="project" value="UniProtKB-KW"/>
</dbReference>
<evidence type="ECO:0008006" key="6">
    <source>
        <dbReference type="Google" id="ProtNLM"/>
    </source>
</evidence>
<keyword evidence="5" id="KW-1185">Reference proteome</keyword>
<dbReference type="InterPro" id="IPR025048">
    <property type="entry name" value="DUF3987"/>
</dbReference>
<dbReference type="PANTHER" id="PTHR35372:SF2">
    <property type="entry name" value="SF3 HELICASE DOMAIN-CONTAINING PROTEIN"/>
    <property type="match status" value="1"/>
</dbReference>
<dbReference type="AlphaFoldDB" id="A0A518C068"/>
<evidence type="ECO:0000256" key="1">
    <source>
        <dbReference type="ARBA" id="ARBA00022801"/>
    </source>
</evidence>
<gene>
    <name evidence="4" type="ORF">Pan265_24870</name>
</gene>
<organism evidence="4 5">
    <name type="scientific">Mucisphaera calidilacus</name>
    <dbReference type="NCBI Taxonomy" id="2527982"/>
    <lineage>
        <taxon>Bacteria</taxon>
        <taxon>Pseudomonadati</taxon>
        <taxon>Planctomycetota</taxon>
        <taxon>Phycisphaerae</taxon>
        <taxon>Phycisphaerales</taxon>
        <taxon>Phycisphaeraceae</taxon>
        <taxon>Mucisphaera</taxon>
    </lineage>
</organism>
<sequence length="779" mass="85371">MSDRQQELVDTAVRYAEMGWPVFPCHPTGHQPLVDKGFYTATTDMDTIREWWGVRGRWPDAAIALRTGEESGVFVVDIDPRHGGDVLLDELEAEHGPLPHTVECQTGGGGRHIYLNWPGQRVKCSTGQVASGIDIKGDGGYVILPPSDHKSGSTYNWLLDQEPGGCAIADAPKWLLDRIAAGTDANAKHSGAVSGDEGDVIPEGNRNNTLMRLGGHLRQVGMDVVEIKVALLARNASKCQPPLDVKEVERIADSVSRYEPDSARQAYIECWPERYLGDGDADAWPDPQPIPDDLPPVKPFDPVLLPSTLRPWIVDIADRMQCPPDFPAVASMVALSGILGRKIAIRPKQRDNWTVYPNLWGVLIGRPSLMKSPPMKETLLPIRRMTADALAEYEAAMAEYLAASDLQGIQTKVIRNNIAAAMKAGEDTQDLQDELASLARPEEPKRKRYTVNDATVEALGEILAANPNGVIIERDELIGLLKSLERPGQEGARAFYLEGWTGDGSCESDRIGRGNVRIDGFCLSILGTIQPGPLGTYLGEALRGGTGDDGLMQRFQMAVWPDDPGAWQVVDRWPDSDAKNAAYAVYQRFDELPASSIGELPGAFDSNTTPFLRFDAAAQDRFYVWMVDRENHLRSGAEHPAVESHLTKYRKLLPALALSIHLAESDGGPVTLDAVTRAVGWADYLESHARRIYSRGIHPATAHARALAQRIEQGDVATGFTVRDVYHGHHWSLLADAEQVQLAVDELIELGWLRTETLNTPGRAKVVHHINAKVAAPTP</sequence>
<dbReference type="KEGG" id="mcad:Pan265_24870"/>
<dbReference type="PANTHER" id="PTHR35372">
    <property type="entry name" value="ATP BINDING PROTEIN-RELATED"/>
    <property type="match status" value="1"/>
</dbReference>
<dbReference type="CDD" id="cd04859">
    <property type="entry name" value="Prim_Pol"/>
    <property type="match status" value="1"/>
</dbReference>
<evidence type="ECO:0000313" key="4">
    <source>
        <dbReference type="EMBL" id="QDU72615.1"/>
    </source>
</evidence>
<dbReference type="Proteomes" id="UP000320386">
    <property type="component" value="Chromosome"/>
</dbReference>
<proteinExistence type="predicted"/>